<feature type="transmembrane region" description="Helical" evidence="1">
    <location>
        <begin position="21"/>
        <end position="42"/>
    </location>
</feature>
<dbReference type="Pfam" id="PF04608">
    <property type="entry name" value="PgpA"/>
    <property type="match status" value="1"/>
</dbReference>
<dbReference type="SUPFAM" id="SSF101307">
    <property type="entry name" value="YutG-like"/>
    <property type="match status" value="1"/>
</dbReference>
<protein>
    <submittedName>
        <fullName evidence="3">Phosphatidylglycerophosphatase A</fullName>
    </submittedName>
</protein>
<feature type="domain" description="YutG/PgpA" evidence="2">
    <location>
        <begin position="10"/>
        <end position="162"/>
    </location>
</feature>
<dbReference type="InterPro" id="IPR026037">
    <property type="entry name" value="PgpA"/>
</dbReference>
<sequence>MNKNIVQFFLEWFGTGRSKKAPGTIGTLGAIPLYIIFHSLYFSGIIKNEKIYNMIYFVFLIFLFFISIYMCDFAEKKIYYKKDPQQVVLDEVLGYMTTLFMVNPTTILSLIINIVLAFILFRLFDITKPLFIDKVQDMKNGVGVVADDFLAGIVANIILIGVNLWLGI</sequence>
<dbReference type="InterPro" id="IPR007686">
    <property type="entry name" value="YutG/PgpA"/>
</dbReference>
<proteinExistence type="predicted"/>
<evidence type="ECO:0000313" key="4">
    <source>
        <dbReference type="Proteomes" id="UP000294678"/>
    </source>
</evidence>
<dbReference type="CDD" id="cd06971">
    <property type="entry name" value="PgpA"/>
    <property type="match status" value="1"/>
</dbReference>
<comment type="caution">
    <text evidence="3">The sequence shown here is derived from an EMBL/GenBank/DDBJ whole genome shotgun (WGS) entry which is preliminary data.</text>
</comment>
<evidence type="ECO:0000259" key="2">
    <source>
        <dbReference type="Pfam" id="PF04608"/>
    </source>
</evidence>
<dbReference type="InterPro" id="IPR036681">
    <property type="entry name" value="PgpA-like_sf"/>
</dbReference>
<dbReference type="PANTHER" id="PTHR36305">
    <property type="entry name" value="PHOSPHATIDYLGLYCEROPHOSPHATASE A"/>
    <property type="match status" value="1"/>
</dbReference>
<keyword evidence="1" id="KW-0812">Transmembrane</keyword>
<dbReference type="PIRSF" id="PIRSF006162">
    <property type="entry name" value="PgpA"/>
    <property type="match status" value="1"/>
</dbReference>
<evidence type="ECO:0000256" key="1">
    <source>
        <dbReference type="SAM" id="Phobius"/>
    </source>
</evidence>
<keyword evidence="1" id="KW-1133">Transmembrane helix</keyword>
<keyword evidence="1" id="KW-0472">Membrane</keyword>
<dbReference type="PANTHER" id="PTHR36305:SF1">
    <property type="entry name" value="PHOSPHATIDYLGLYCEROPHOSPHATASE A"/>
    <property type="match status" value="1"/>
</dbReference>
<dbReference type="GO" id="GO:0008962">
    <property type="term" value="F:phosphatidylglycerophosphatase activity"/>
    <property type="evidence" value="ECO:0007669"/>
    <property type="project" value="InterPro"/>
</dbReference>
<gene>
    <name evidence="3" type="ORF">EV215_1264</name>
</gene>
<evidence type="ECO:0000313" key="3">
    <source>
        <dbReference type="EMBL" id="TDT69735.1"/>
    </source>
</evidence>
<keyword evidence="4" id="KW-1185">Reference proteome</keyword>
<organism evidence="3 4">
    <name type="scientific">Hypnocyclicus thermotrophus</name>
    <dbReference type="NCBI Taxonomy" id="1627895"/>
    <lineage>
        <taxon>Bacteria</taxon>
        <taxon>Fusobacteriati</taxon>
        <taxon>Fusobacteriota</taxon>
        <taxon>Fusobacteriia</taxon>
        <taxon>Fusobacteriales</taxon>
        <taxon>Fusobacteriaceae</taxon>
        <taxon>Hypnocyclicus</taxon>
    </lineage>
</organism>
<dbReference type="AlphaFoldDB" id="A0AA46I5E6"/>
<dbReference type="RefSeq" id="WP_134113148.1">
    <property type="nucleotide sequence ID" value="NZ_SOBG01000005.1"/>
</dbReference>
<feature type="transmembrane region" description="Helical" evidence="1">
    <location>
        <begin position="92"/>
        <end position="121"/>
    </location>
</feature>
<dbReference type="GO" id="GO:0006629">
    <property type="term" value="P:lipid metabolic process"/>
    <property type="evidence" value="ECO:0007669"/>
    <property type="project" value="InterPro"/>
</dbReference>
<name>A0AA46I5E6_9FUSO</name>
<reference evidence="3 4" key="1">
    <citation type="submission" date="2019-03" db="EMBL/GenBank/DDBJ databases">
        <title>Genomic Encyclopedia of Type Strains, Phase IV (KMG-IV): sequencing the most valuable type-strain genomes for metagenomic binning, comparative biology and taxonomic classification.</title>
        <authorList>
            <person name="Goeker M."/>
        </authorList>
    </citation>
    <scope>NUCLEOTIDE SEQUENCE [LARGE SCALE GENOMIC DNA]</scope>
    <source>
        <strain evidence="3 4">DSM 100055</strain>
    </source>
</reference>
<feature type="transmembrane region" description="Helical" evidence="1">
    <location>
        <begin position="54"/>
        <end position="71"/>
    </location>
</feature>
<feature type="transmembrane region" description="Helical" evidence="1">
    <location>
        <begin position="141"/>
        <end position="166"/>
    </location>
</feature>
<dbReference type="EMBL" id="SOBG01000005">
    <property type="protein sequence ID" value="TDT69735.1"/>
    <property type="molecule type" value="Genomic_DNA"/>
</dbReference>
<accession>A0AA46I5E6</accession>
<dbReference type="Proteomes" id="UP000294678">
    <property type="component" value="Unassembled WGS sequence"/>
</dbReference>